<dbReference type="NCBIfam" id="TIGR00720">
    <property type="entry name" value="sda_mono"/>
    <property type="match status" value="1"/>
</dbReference>
<comment type="similarity">
    <text evidence="3 11">Belongs to the iron-sulfur dependent L-serine dehydratase family.</text>
</comment>
<keyword evidence="5 11" id="KW-0004">4Fe-4S</keyword>
<name>A0A7Z0QMD8_9BRAD</name>
<comment type="caution">
    <text evidence="13">The sequence shown here is derived from an EMBL/GenBank/DDBJ whole genome shotgun (WGS) entry which is preliminary data.</text>
</comment>
<feature type="domain" description="Serine dehydratase-like alpha subunit" evidence="12">
    <location>
        <begin position="5"/>
        <end position="223"/>
    </location>
</feature>
<reference evidence="13" key="1">
    <citation type="submission" date="2020-06" db="EMBL/GenBank/DDBJ databases">
        <title>Whole Genome Sequence of Bradyrhizobium sp. Strain 323S2.</title>
        <authorList>
            <person name="Bromfield E.S.P."/>
        </authorList>
    </citation>
    <scope>NUCLEOTIDE SEQUENCE [LARGE SCALE GENOMIC DNA]</scope>
    <source>
        <strain evidence="13">323S2</strain>
    </source>
</reference>
<dbReference type="GO" id="GO:0046872">
    <property type="term" value="F:metal ion binding"/>
    <property type="evidence" value="ECO:0007669"/>
    <property type="project" value="UniProtKB-KW"/>
</dbReference>
<protein>
    <recommendedName>
        <fullName evidence="11">L-serine dehydratase</fullName>
        <ecNumber evidence="11">4.3.1.17</ecNumber>
    </recommendedName>
</protein>
<dbReference type="GO" id="GO:0051539">
    <property type="term" value="F:4 iron, 4 sulfur cluster binding"/>
    <property type="evidence" value="ECO:0007669"/>
    <property type="project" value="UniProtKB-UniRule"/>
</dbReference>
<keyword evidence="8 11" id="KW-0411">Iron-sulfur</keyword>
<dbReference type="PANTHER" id="PTHR30182">
    <property type="entry name" value="L-SERINE DEHYDRATASE"/>
    <property type="match status" value="1"/>
</dbReference>
<dbReference type="RefSeq" id="WP_080650451.1">
    <property type="nucleotide sequence ID" value="NZ_CP049700.1"/>
</dbReference>
<evidence type="ECO:0000259" key="12">
    <source>
        <dbReference type="Pfam" id="PF03313"/>
    </source>
</evidence>
<evidence type="ECO:0000256" key="7">
    <source>
        <dbReference type="ARBA" id="ARBA00023004"/>
    </source>
</evidence>
<keyword evidence="9 11" id="KW-0456">Lyase</keyword>
<dbReference type="GO" id="GO:0003941">
    <property type="term" value="F:L-serine ammonia-lyase activity"/>
    <property type="evidence" value="ECO:0007669"/>
    <property type="project" value="UniProtKB-UniRule"/>
</dbReference>
<keyword evidence="4 11" id="KW-0312">Gluconeogenesis</keyword>
<dbReference type="InterPro" id="IPR051318">
    <property type="entry name" value="Fe-S_L-Ser"/>
</dbReference>
<keyword evidence="7 11" id="KW-0408">Iron</keyword>
<evidence type="ECO:0000256" key="3">
    <source>
        <dbReference type="ARBA" id="ARBA00008636"/>
    </source>
</evidence>
<dbReference type="InterPro" id="IPR004644">
    <property type="entry name" value="Fe-S_L-Ser_mono"/>
</dbReference>
<sequence length="229" mass="23769">MENGPGGLHVRRRAPNLRRKLDAAFGSNNRSAHEVMDWVSLYAIAVNEENAAGGRVVTAPTNGAAGIVPATLRYFRDHCCDASPEAMRNFLLTACAIGTLFKLNASISEAEVGCQGEVGVACSMAAAGLAAVLGGSNRQVENAAEIGMEHHLGMTCDPIGGLVQIPCIERNAFGAVKAISAASLALGGDGSHVVSLDKVIATMRQTGKDMQSKYKETSLGGLAVNLSEC</sequence>
<keyword evidence="6 11" id="KW-0479">Metal-binding</keyword>
<dbReference type="AlphaFoldDB" id="A0A7Z0QMD8"/>
<evidence type="ECO:0000256" key="6">
    <source>
        <dbReference type="ARBA" id="ARBA00022723"/>
    </source>
</evidence>
<accession>A0A7Z0QMD8</accession>
<dbReference type="PANTHER" id="PTHR30182:SF1">
    <property type="entry name" value="L-SERINE DEHYDRATASE 1"/>
    <property type="match status" value="1"/>
</dbReference>
<proteinExistence type="inferred from homology"/>
<evidence type="ECO:0000256" key="9">
    <source>
        <dbReference type="ARBA" id="ARBA00023239"/>
    </source>
</evidence>
<dbReference type="InterPro" id="IPR005130">
    <property type="entry name" value="Ser_deHydtase-like_asu"/>
</dbReference>
<dbReference type="EMBL" id="JACBFH010000004">
    <property type="protein sequence ID" value="NYY96641.1"/>
    <property type="molecule type" value="Genomic_DNA"/>
</dbReference>
<comment type="pathway">
    <text evidence="2">Carbohydrate biosynthesis; gluconeogenesis.</text>
</comment>
<evidence type="ECO:0000256" key="4">
    <source>
        <dbReference type="ARBA" id="ARBA00022432"/>
    </source>
</evidence>
<dbReference type="EC" id="4.3.1.17" evidence="11"/>
<dbReference type="GO" id="GO:0006094">
    <property type="term" value="P:gluconeogenesis"/>
    <property type="evidence" value="ECO:0007669"/>
    <property type="project" value="UniProtKB-KW"/>
</dbReference>
<dbReference type="Pfam" id="PF03313">
    <property type="entry name" value="SDH_alpha"/>
    <property type="match status" value="1"/>
</dbReference>
<evidence type="ECO:0000256" key="2">
    <source>
        <dbReference type="ARBA" id="ARBA00004742"/>
    </source>
</evidence>
<evidence type="ECO:0000256" key="10">
    <source>
        <dbReference type="ARBA" id="ARBA00049406"/>
    </source>
</evidence>
<gene>
    <name evidence="13" type="ORF">G6321_52820</name>
</gene>
<evidence type="ECO:0000313" key="13">
    <source>
        <dbReference type="EMBL" id="NYY96641.1"/>
    </source>
</evidence>
<comment type="catalytic activity">
    <reaction evidence="10 11">
        <text>L-serine = pyruvate + NH4(+)</text>
        <dbReference type="Rhea" id="RHEA:19169"/>
        <dbReference type="ChEBI" id="CHEBI:15361"/>
        <dbReference type="ChEBI" id="CHEBI:28938"/>
        <dbReference type="ChEBI" id="CHEBI:33384"/>
        <dbReference type="EC" id="4.3.1.17"/>
    </reaction>
</comment>
<evidence type="ECO:0000256" key="11">
    <source>
        <dbReference type="RuleBase" id="RU366059"/>
    </source>
</evidence>
<organism evidence="13">
    <name type="scientific">Bradyrhizobium barranii subsp. barranii</name>
    <dbReference type="NCBI Taxonomy" id="2823807"/>
    <lineage>
        <taxon>Bacteria</taxon>
        <taxon>Pseudomonadati</taxon>
        <taxon>Pseudomonadota</taxon>
        <taxon>Alphaproteobacteria</taxon>
        <taxon>Hyphomicrobiales</taxon>
        <taxon>Nitrobacteraceae</taxon>
        <taxon>Bradyrhizobium</taxon>
        <taxon>Bradyrhizobium barranii</taxon>
    </lineage>
</organism>
<evidence type="ECO:0000256" key="5">
    <source>
        <dbReference type="ARBA" id="ARBA00022485"/>
    </source>
</evidence>
<comment type="cofactor">
    <cofactor evidence="1 11">
        <name>[4Fe-4S] cluster</name>
        <dbReference type="ChEBI" id="CHEBI:49883"/>
    </cofactor>
</comment>
<evidence type="ECO:0000256" key="8">
    <source>
        <dbReference type="ARBA" id="ARBA00023014"/>
    </source>
</evidence>
<evidence type="ECO:0000256" key="1">
    <source>
        <dbReference type="ARBA" id="ARBA00001966"/>
    </source>
</evidence>